<proteinExistence type="predicted"/>
<keyword evidence="3" id="KW-1185">Reference proteome</keyword>
<accession>A0A2G9TTB7</accession>
<protein>
    <submittedName>
        <fullName evidence="2">Uncharacterized protein</fullName>
    </submittedName>
</protein>
<dbReference type="AlphaFoldDB" id="A0A2G9TTB7"/>
<sequence length="369" mass="43123">MRRRFSSVFVKAKSTGFVETAFSHRPLKTIHALETERDKLAASLEDTKRAAEAEREQYQASVSEWRRRCETETSDKMALYSSEMEKNAVLQRKLRELSEENEKLQKQFEDNKRLYEDTIEEKEKTHKENYNKVQVKTMESQHVNDTQFVESLRGDCARLQAVIDAKNGEIAEMQMCLKDLMSLSEVHSKVAYELEETRKQLDDERKRNNEQVSSMKTTAEDFMNKLESLAARNCEQGAKISQLEHDMELKLDEACKNEERYRAECEALREKEVVRTEQIQNLCAKFDKLEEDMCLYNARNSELELQVAQLKEENAQFYKCIELSSIKADKELIKMRFPYSISANSVFLLNEEEPSVCQMSTTDQKWVGC</sequence>
<evidence type="ECO:0000256" key="1">
    <source>
        <dbReference type="SAM" id="Coils"/>
    </source>
</evidence>
<dbReference type="Proteomes" id="UP000230423">
    <property type="component" value="Unassembled WGS sequence"/>
</dbReference>
<evidence type="ECO:0000313" key="2">
    <source>
        <dbReference type="EMBL" id="PIO60510.1"/>
    </source>
</evidence>
<keyword evidence="1" id="KW-0175">Coiled coil</keyword>
<dbReference type="OrthoDB" id="5791508at2759"/>
<gene>
    <name evidence="2" type="ORF">TELCIR_17992</name>
</gene>
<organism evidence="2 3">
    <name type="scientific">Teladorsagia circumcincta</name>
    <name type="common">Brown stomach worm</name>
    <name type="synonym">Ostertagia circumcincta</name>
    <dbReference type="NCBI Taxonomy" id="45464"/>
    <lineage>
        <taxon>Eukaryota</taxon>
        <taxon>Metazoa</taxon>
        <taxon>Ecdysozoa</taxon>
        <taxon>Nematoda</taxon>
        <taxon>Chromadorea</taxon>
        <taxon>Rhabditida</taxon>
        <taxon>Rhabditina</taxon>
        <taxon>Rhabditomorpha</taxon>
        <taxon>Strongyloidea</taxon>
        <taxon>Trichostrongylidae</taxon>
        <taxon>Teladorsagia</taxon>
    </lineage>
</organism>
<reference evidence="2 3" key="1">
    <citation type="submission" date="2015-09" db="EMBL/GenBank/DDBJ databases">
        <title>Draft genome of the parasitic nematode Teladorsagia circumcincta isolate WARC Sus (inbred).</title>
        <authorList>
            <person name="Mitreva M."/>
        </authorList>
    </citation>
    <scope>NUCLEOTIDE SEQUENCE [LARGE SCALE GENOMIC DNA]</scope>
    <source>
        <strain evidence="2 3">S</strain>
    </source>
</reference>
<evidence type="ECO:0000313" key="3">
    <source>
        <dbReference type="Proteomes" id="UP000230423"/>
    </source>
</evidence>
<name>A0A2G9TTB7_TELCI</name>
<dbReference type="EMBL" id="KZ355296">
    <property type="protein sequence ID" value="PIO60510.1"/>
    <property type="molecule type" value="Genomic_DNA"/>
</dbReference>
<feature type="coiled-coil region" evidence="1">
    <location>
        <begin position="30"/>
        <end position="125"/>
    </location>
</feature>